<dbReference type="EMBL" id="ACHA02000005">
    <property type="protein sequence ID" value="EFK58743.1"/>
    <property type="molecule type" value="Genomic_DNA"/>
</dbReference>
<dbReference type="Proteomes" id="UP000006258">
    <property type="component" value="Unassembled WGS sequence"/>
</dbReference>
<dbReference type="OrthoDB" id="5513217at2"/>
<feature type="chain" id="PRO_5003107042" description="DUF3347 domain-containing protein" evidence="1">
    <location>
        <begin position="20"/>
        <end position="190"/>
    </location>
</feature>
<dbReference type="Pfam" id="PF11827">
    <property type="entry name" value="DUF3347"/>
    <property type="match status" value="1"/>
</dbReference>
<name>D7VKE1_SPHSI</name>
<gene>
    <name evidence="3" type="ORF">HMPREF0766_11460</name>
</gene>
<evidence type="ECO:0000259" key="2">
    <source>
        <dbReference type="Pfam" id="PF11827"/>
    </source>
</evidence>
<sequence>MKRMIILLLAPLLLMACQSGTTSNKSHPEDSASSLKDSLEAYSAETSGTDSSSSVVTAYLDLGKSLYIQDQDKIMKAANFFAQILKIQHPDETNVNSREDIKDILENTTENIQHILDSKDNLIHQREHYEIISQDIYDYIKLVGIQHTLYKFDCKLSSKPQTWLSDTREVQNPYLGIEKKVCGTLTETLN</sequence>
<dbReference type="PROSITE" id="PS51257">
    <property type="entry name" value="PROKAR_LIPOPROTEIN"/>
    <property type="match status" value="1"/>
</dbReference>
<dbReference type="AlphaFoldDB" id="D7VKE1"/>
<keyword evidence="4" id="KW-1185">Reference proteome</keyword>
<dbReference type="eggNOG" id="COG0845">
    <property type="taxonomic scope" value="Bacteria"/>
</dbReference>
<protein>
    <recommendedName>
        <fullName evidence="2">DUF3347 domain-containing protein</fullName>
    </recommendedName>
</protein>
<dbReference type="RefSeq" id="WP_002999165.1">
    <property type="nucleotide sequence ID" value="NZ_GL379772.1"/>
</dbReference>
<dbReference type="InterPro" id="IPR021782">
    <property type="entry name" value="DUF3347"/>
</dbReference>
<feature type="signal peptide" evidence="1">
    <location>
        <begin position="1"/>
        <end position="19"/>
    </location>
</feature>
<dbReference type="HOGENOM" id="CLU_101306_0_0_10"/>
<evidence type="ECO:0000313" key="4">
    <source>
        <dbReference type="Proteomes" id="UP000006258"/>
    </source>
</evidence>
<feature type="domain" description="DUF3347" evidence="2">
    <location>
        <begin position="55"/>
        <end position="146"/>
    </location>
</feature>
<organism evidence="3 4">
    <name type="scientific">Sphingobacterium spiritivorum ATCC 33861</name>
    <dbReference type="NCBI Taxonomy" id="525373"/>
    <lineage>
        <taxon>Bacteria</taxon>
        <taxon>Pseudomonadati</taxon>
        <taxon>Bacteroidota</taxon>
        <taxon>Sphingobacteriia</taxon>
        <taxon>Sphingobacteriales</taxon>
        <taxon>Sphingobacteriaceae</taxon>
        <taxon>Sphingobacterium</taxon>
    </lineage>
</organism>
<evidence type="ECO:0000313" key="3">
    <source>
        <dbReference type="EMBL" id="EFK58743.1"/>
    </source>
</evidence>
<reference evidence="3" key="1">
    <citation type="submission" date="2010-07" db="EMBL/GenBank/DDBJ databases">
        <authorList>
            <person name="Muzny D."/>
            <person name="Qin X."/>
            <person name="Buhay C."/>
            <person name="Dugan-Rocha S."/>
            <person name="Ding Y."/>
            <person name="Chen G."/>
            <person name="Hawes A."/>
            <person name="Holder M."/>
            <person name="Jhangiani S."/>
            <person name="Johnson A."/>
            <person name="Khan Z."/>
            <person name="Li Z."/>
            <person name="Liu W."/>
            <person name="Liu X."/>
            <person name="Perez L."/>
            <person name="Shen H."/>
            <person name="Wang Q."/>
            <person name="Watt J."/>
            <person name="Xi L."/>
            <person name="Xin Y."/>
            <person name="Zhou J."/>
            <person name="Deng J."/>
            <person name="Jiang H."/>
            <person name="Liu Y."/>
            <person name="Qu J."/>
            <person name="Song X.-Z."/>
            <person name="Zhang L."/>
            <person name="Villasana D."/>
            <person name="Johnson A."/>
            <person name="Liu J."/>
            <person name="Liyanage D."/>
            <person name="Lorensuhewa L."/>
            <person name="Robinson T."/>
            <person name="Song A."/>
            <person name="Song B.-B."/>
            <person name="Dinh H."/>
            <person name="Thornton R."/>
            <person name="Coyle M."/>
            <person name="Francisco L."/>
            <person name="Jackson L."/>
            <person name="Javaid M."/>
            <person name="Korchina V."/>
            <person name="Kovar C."/>
            <person name="Mata R."/>
            <person name="Mathew T."/>
            <person name="Ngo R."/>
            <person name="Nguyen L."/>
            <person name="Nguyen N."/>
            <person name="Okwuonu G."/>
            <person name="Ongeri F."/>
            <person name="Pham C."/>
            <person name="Simmons D."/>
            <person name="Wilczek-Boney K."/>
            <person name="Hale W."/>
            <person name="Jakkamsetti A."/>
            <person name="Pham P."/>
            <person name="Ruth R."/>
            <person name="San Lucas F."/>
            <person name="Warren J."/>
            <person name="Zhang J."/>
            <person name="Zhao Z."/>
            <person name="Zhou C."/>
            <person name="Zhu D."/>
            <person name="Lee S."/>
            <person name="Bess C."/>
            <person name="Blankenburg K."/>
            <person name="Forbes L."/>
            <person name="Fu Q."/>
            <person name="Gubbala S."/>
            <person name="Hirani K."/>
            <person name="Jayaseelan J.C."/>
            <person name="Lara F."/>
            <person name="Munidasa M."/>
            <person name="Palculict T."/>
            <person name="Patil S."/>
            <person name="Pu L.-L."/>
            <person name="Saada N."/>
            <person name="Tang L."/>
            <person name="Weissenberger G."/>
            <person name="Zhu Y."/>
            <person name="Hemphill L."/>
            <person name="Shang Y."/>
            <person name="Youmans B."/>
            <person name="Ayvaz T."/>
            <person name="Ross M."/>
            <person name="Santibanez J."/>
            <person name="Aqrawi P."/>
            <person name="Gross S."/>
            <person name="Joshi V."/>
            <person name="Fowler G."/>
            <person name="Nazareth L."/>
            <person name="Reid J."/>
            <person name="Worley K."/>
            <person name="Petrosino J."/>
            <person name="Highlander S."/>
            <person name="Gibbs R."/>
        </authorList>
    </citation>
    <scope>NUCLEOTIDE SEQUENCE [LARGE SCALE GENOMIC DNA]</scope>
    <source>
        <strain evidence="3">ATCC 33861</strain>
    </source>
</reference>
<evidence type="ECO:0000256" key="1">
    <source>
        <dbReference type="SAM" id="SignalP"/>
    </source>
</evidence>
<accession>D7VKE1</accession>
<proteinExistence type="predicted"/>
<keyword evidence="1" id="KW-0732">Signal</keyword>
<dbReference type="GeneID" id="95429931"/>
<comment type="caution">
    <text evidence="3">The sequence shown here is derived from an EMBL/GenBank/DDBJ whole genome shotgun (WGS) entry which is preliminary data.</text>
</comment>
<dbReference type="STRING" id="525373.HMPREF0766_11460"/>